<dbReference type="GO" id="GO:0016020">
    <property type="term" value="C:membrane"/>
    <property type="evidence" value="ECO:0007669"/>
    <property type="project" value="UniProtKB-SubCell"/>
</dbReference>
<evidence type="ECO:0000259" key="6">
    <source>
        <dbReference type="Pfam" id="PF00916"/>
    </source>
</evidence>
<keyword evidence="3 5" id="KW-1133">Transmembrane helix</keyword>
<dbReference type="InterPro" id="IPR001902">
    <property type="entry name" value="SLC26A/SulP_fam"/>
</dbReference>
<dbReference type="GO" id="GO:0055085">
    <property type="term" value="P:transmembrane transport"/>
    <property type="evidence" value="ECO:0007669"/>
    <property type="project" value="InterPro"/>
</dbReference>
<proteinExistence type="predicted"/>
<sequence>MRALPGLAQFRGYRRAWLRPDVAAGVTVAAYLIPQVMAYATVAGLSPVVGLWAAITPLAVYAVLGTSRQLSVGPESTTALLTAVALGPWPPVTRIATARSRRCWPCWSGCCAWWVR</sequence>
<gene>
    <name evidence="7" type="ORF">DFR75_108151</name>
</gene>
<feature type="transmembrane region" description="Helical" evidence="5">
    <location>
        <begin position="21"/>
        <end position="39"/>
    </location>
</feature>
<dbReference type="InterPro" id="IPR011547">
    <property type="entry name" value="SLC26A/SulP_dom"/>
</dbReference>
<dbReference type="PANTHER" id="PTHR11814">
    <property type="entry name" value="SULFATE TRANSPORTER"/>
    <property type="match status" value="1"/>
</dbReference>
<dbReference type="Proteomes" id="UP000295087">
    <property type="component" value="Unassembled WGS sequence"/>
</dbReference>
<organism evidence="7 8">
    <name type="scientific">Nocardia ignorata</name>
    <dbReference type="NCBI Taxonomy" id="145285"/>
    <lineage>
        <taxon>Bacteria</taxon>
        <taxon>Bacillati</taxon>
        <taxon>Actinomycetota</taxon>
        <taxon>Actinomycetes</taxon>
        <taxon>Mycobacteriales</taxon>
        <taxon>Nocardiaceae</taxon>
        <taxon>Nocardia</taxon>
    </lineage>
</organism>
<comment type="subcellular location">
    <subcellularLocation>
        <location evidence="1">Membrane</location>
        <topology evidence="1">Multi-pass membrane protein</topology>
    </subcellularLocation>
</comment>
<keyword evidence="8" id="KW-1185">Reference proteome</keyword>
<evidence type="ECO:0000256" key="3">
    <source>
        <dbReference type="ARBA" id="ARBA00022989"/>
    </source>
</evidence>
<evidence type="ECO:0000313" key="7">
    <source>
        <dbReference type="EMBL" id="TDP31546.1"/>
    </source>
</evidence>
<comment type="caution">
    <text evidence="7">The sequence shown here is derived from an EMBL/GenBank/DDBJ whole genome shotgun (WGS) entry which is preliminary data.</text>
</comment>
<evidence type="ECO:0000256" key="2">
    <source>
        <dbReference type="ARBA" id="ARBA00022692"/>
    </source>
</evidence>
<evidence type="ECO:0000256" key="4">
    <source>
        <dbReference type="ARBA" id="ARBA00023136"/>
    </source>
</evidence>
<feature type="domain" description="SLC26A/SulP transporter" evidence="6">
    <location>
        <begin position="18"/>
        <end position="88"/>
    </location>
</feature>
<dbReference type="AlphaFoldDB" id="A0A4R6P2W0"/>
<protein>
    <submittedName>
        <fullName evidence="7">Sulfate permease family protein</fullName>
    </submittedName>
</protein>
<dbReference type="EMBL" id="SNXK01000008">
    <property type="protein sequence ID" value="TDP31546.1"/>
    <property type="molecule type" value="Genomic_DNA"/>
</dbReference>
<evidence type="ECO:0000313" key="8">
    <source>
        <dbReference type="Proteomes" id="UP000295087"/>
    </source>
</evidence>
<dbReference type="Pfam" id="PF00916">
    <property type="entry name" value="Sulfate_transp"/>
    <property type="match status" value="1"/>
</dbReference>
<keyword evidence="2 5" id="KW-0812">Transmembrane</keyword>
<reference evidence="7 8" key="1">
    <citation type="submission" date="2019-03" db="EMBL/GenBank/DDBJ databases">
        <title>Genomic Encyclopedia of Type Strains, Phase IV (KMG-IV): sequencing the most valuable type-strain genomes for metagenomic binning, comparative biology and taxonomic classification.</title>
        <authorList>
            <person name="Goeker M."/>
        </authorList>
    </citation>
    <scope>NUCLEOTIDE SEQUENCE [LARGE SCALE GENOMIC DNA]</scope>
    <source>
        <strain evidence="7 8">DSM 44496</strain>
    </source>
</reference>
<feature type="transmembrane region" description="Helical" evidence="5">
    <location>
        <begin position="45"/>
        <end position="64"/>
    </location>
</feature>
<keyword evidence="4 5" id="KW-0472">Membrane</keyword>
<name>A0A4R6P2W0_NOCIG</name>
<accession>A0A4R6P2W0</accession>
<evidence type="ECO:0000256" key="1">
    <source>
        <dbReference type="ARBA" id="ARBA00004141"/>
    </source>
</evidence>
<evidence type="ECO:0000256" key="5">
    <source>
        <dbReference type="SAM" id="Phobius"/>
    </source>
</evidence>